<evidence type="ECO:0000256" key="1">
    <source>
        <dbReference type="ARBA" id="ARBA00022670"/>
    </source>
</evidence>
<keyword evidence="7" id="KW-1133">Transmembrane helix</keyword>
<feature type="domain" description="Peptidase M3A/M3B catalytic" evidence="8">
    <location>
        <begin position="201"/>
        <end position="589"/>
    </location>
</feature>
<dbReference type="PANTHER" id="PTHR11804">
    <property type="entry name" value="PROTEASE M3 THIMET OLIGOPEPTIDASE-RELATED"/>
    <property type="match status" value="1"/>
</dbReference>
<evidence type="ECO:0000256" key="4">
    <source>
        <dbReference type="ARBA" id="ARBA00022833"/>
    </source>
</evidence>
<comment type="caution">
    <text evidence="10">The sequence shown here is derived from an EMBL/GenBank/DDBJ whole genome shotgun (WGS) entry which is preliminary data.</text>
</comment>
<dbReference type="NCBIfam" id="TIGR00181">
    <property type="entry name" value="pepF"/>
    <property type="match status" value="1"/>
</dbReference>
<comment type="similarity">
    <text evidence="6">Belongs to the peptidase M3B family.</text>
</comment>
<dbReference type="InterPro" id="IPR004438">
    <property type="entry name" value="Peptidase_M3B"/>
</dbReference>
<accession>A0AA43QWP3</accession>
<keyword evidence="1 6" id="KW-0645">Protease</keyword>
<evidence type="ECO:0000256" key="7">
    <source>
        <dbReference type="SAM" id="Phobius"/>
    </source>
</evidence>
<evidence type="ECO:0000256" key="3">
    <source>
        <dbReference type="ARBA" id="ARBA00022801"/>
    </source>
</evidence>
<dbReference type="RefSeq" id="WP_268164459.1">
    <property type="nucleotide sequence ID" value="NZ_JAPFAP010000001.1"/>
</dbReference>
<dbReference type="Pfam" id="PF08439">
    <property type="entry name" value="Peptidase_M3_N"/>
    <property type="match status" value="1"/>
</dbReference>
<keyword evidence="4 6" id="KW-0862">Zinc</keyword>
<proteinExistence type="inferred from homology"/>
<dbReference type="GO" id="GO:0006518">
    <property type="term" value="P:peptide metabolic process"/>
    <property type="evidence" value="ECO:0007669"/>
    <property type="project" value="TreeGrafter"/>
</dbReference>
<keyword evidence="2 6" id="KW-0479">Metal-binding</keyword>
<feature type="transmembrane region" description="Helical" evidence="7">
    <location>
        <begin position="520"/>
        <end position="540"/>
    </location>
</feature>
<dbReference type="InterPro" id="IPR045090">
    <property type="entry name" value="Pept_M3A_M3B"/>
</dbReference>
<dbReference type="Gene3D" id="1.20.140.70">
    <property type="entry name" value="Oligopeptidase f, N-terminal domain"/>
    <property type="match status" value="1"/>
</dbReference>
<feature type="domain" description="Oligopeptidase F N-terminal" evidence="9">
    <location>
        <begin position="116"/>
        <end position="179"/>
    </location>
</feature>
<dbReference type="GO" id="GO:0006508">
    <property type="term" value="P:proteolysis"/>
    <property type="evidence" value="ECO:0007669"/>
    <property type="project" value="UniProtKB-KW"/>
</dbReference>
<name>A0AA43QWP3_MYCAR</name>
<comment type="cofactor">
    <cofactor evidence="6">
        <name>Zn(2+)</name>
        <dbReference type="ChEBI" id="CHEBI:29105"/>
    </cofactor>
    <text evidence="6">Binds 1 zinc ion.</text>
</comment>
<sequence>MKKYDKYEDIEEKYRFDLEDILGNKTFDQLKNEYFELLDKQIEIKDSKYESFEDFVDSFKLDEKIILLSNKIENYLSNKLNTNVVNFEVNKLISEFEATKSEYSKKFGSEINRIAQHKDKIKSWLDKPELKEVKKDLESTLFDLEHKLDDKVEQYLTETAHGNPDVEELFGVLTDSEISYGFARDKWGKKYEITEGTRPALMKHKDERVRKETYFNYSNAFLKHKQSLAKMLYQHIKGISVNALQRKYESSLDSILSADHIDRKLLEIIYKNVSKNIDIFKKYYQARKVFFEQKFNKKMELWDGAVDLVKVKNSYSIEEGQKILREITSIMPYEYPEIVDKAIKERWIDYVNVPSKRSGAYSIGESYGLRKIYILMNWDNTINSVNTLCHEMGHSMHSYFSDKNQSIFRSQYPIFLAEIASIFNELLLNDYLISKAQSDEEKFFLISESIGDFIGTVLRQTQWSNFEFELYNRIDKNEPLNSYEAIEKLYVEVSEKYNMSDITLKEGDAMNVYSVMVPHFYYYFYVYKYALGYIVANVFFQKYKKDGQKALKEYVDKFLSAGDKDWPANILKEAGVDIYSEEIYQKAFEILENKVNNYIKLGDKIFNKKGSN</sequence>
<keyword evidence="7" id="KW-0472">Membrane</keyword>
<organism evidence="10 11">
    <name type="scientific">Mycoplasmopsis arginini</name>
    <name type="common">Mycoplasma arginini</name>
    <dbReference type="NCBI Taxonomy" id="2094"/>
    <lineage>
        <taxon>Bacteria</taxon>
        <taxon>Bacillati</taxon>
        <taxon>Mycoplasmatota</taxon>
        <taxon>Mycoplasmoidales</taxon>
        <taxon>Metamycoplasmataceae</taxon>
        <taxon>Mycoplasmopsis</taxon>
    </lineage>
</organism>
<dbReference type="InterPro" id="IPR042088">
    <property type="entry name" value="OligoPept_F_C"/>
</dbReference>
<evidence type="ECO:0000256" key="6">
    <source>
        <dbReference type="RuleBase" id="RU368091"/>
    </source>
</evidence>
<evidence type="ECO:0000256" key="5">
    <source>
        <dbReference type="ARBA" id="ARBA00023049"/>
    </source>
</evidence>
<dbReference type="GO" id="GO:0004222">
    <property type="term" value="F:metalloendopeptidase activity"/>
    <property type="evidence" value="ECO:0007669"/>
    <property type="project" value="UniProtKB-UniRule"/>
</dbReference>
<dbReference type="PANTHER" id="PTHR11804:SF84">
    <property type="entry name" value="SACCHAROLYSIN"/>
    <property type="match status" value="1"/>
</dbReference>
<evidence type="ECO:0000259" key="8">
    <source>
        <dbReference type="Pfam" id="PF01432"/>
    </source>
</evidence>
<dbReference type="Proteomes" id="UP001162175">
    <property type="component" value="Unassembled WGS sequence"/>
</dbReference>
<dbReference type="GO" id="GO:0046872">
    <property type="term" value="F:metal ion binding"/>
    <property type="evidence" value="ECO:0007669"/>
    <property type="project" value="UniProtKB-UniRule"/>
</dbReference>
<dbReference type="Pfam" id="PF01432">
    <property type="entry name" value="Peptidase_M3"/>
    <property type="match status" value="1"/>
</dbReference>
<evidence type="ECO:0000256" key="2">
    <source>
        <dbReference type="ARBA" id="ARBA00022723"/>
    </source>
</evidence>
<comment type="function">
    <text evidence="6">Has oligopeptidase activity and degrades a variety of small bioactive peptides.</text>
</comment>
<dbReference type="InterPro" id="IPR013647">
    <property type="entry name" value="OligopepF_N_dom"/>
</dbReference>
<dbReference type="SUPFAM" id="SSF55486">
    <property type="entry name" value="Metalloproteases ('zincins'), catalytic domain"/>
    <property type="match status" value="1"/>
</dbReference>
<dbReference type="AlphaFoldDB" id="A0AA43QWP3"/>
<keyword evidence="5 6" id="KW-0482">Metalloprotease</keyword>
<dbReference type="InterPro" id="IPR001567">
    <property type="entry name" value="Pept_M3A_M3B_dom"/>
</dbReference>
<keyword evidence="3 6" id="KW-0378">Hydrolase</keyword>
<evidence type="ECO:0000313" key="10">
    <source>
        <dbReference type="EMBL" id="MDI3349565.1"/>
    </source>
</evidence>
<gene>
    <name evidence="10" type="primary">pepF</name>
    <name evidence="10" type="ORF">DCBHLPFO_00200</name>
</gene>
<evidence type="ECO:0000313" key="11">
    <source>
        <dbReference type="Proteomes" id="UP001162175"/>
    </source>
</evidence>
<dbReference type="EMBL" id="JAPFAR010000042">
    <property type="protein sequence ID" value="MDI3349565.1"/>
    <property type="molecule type" value="Genomic_DNA"/>
</dbReference>
<reference evidence="10" key="1">
    <citation type="submission" date="2022-11" db="EMBL/GenBank/DDBJ databases">
        <title>Draft genome of Mycoplasma arginini isolated from fly.</title>
        <authorList>
            <person name="Severgnini M."/>
            <person name="Gioia G."/>
            <person name="Cremonesi P."/>
            <person name="Moroni P."/>
            <person name="Addis M.F."/>
            <person name="Castiglioni B."/>
        </authorList>
    </citation>
    <scope>NUCLEOTIDE SEQUENCE</scope>
    <source>
        <strain evidence="10">QMP CG1-1632</strain>
    </source>
</reference>
<dbReference type="CDD" id="cd09608">
    <property type="entry name" value="M3B_PepF"/>
    <property type="match status" value="1"/>
</dbReference>
<keyword evidence="7" id="KW-0812">Transmembrane</keyword>
<protein>
    <recommendedName>
        <fullName evidence="6">Oligopeptidase F</fullName>
        <ecNumber evidence="6">3.4.24.-</ecNumber>
    </recommendedName>
</protein>
<dbReference type="Gene3D" id="1.10.1370.20">
    <property type="entry name" value="Oligoendopeptidase f, C-terminal domain"/>
    <property type="match status" value="1"/>
</dbReference>
<evidence type="ECO:0000259" key="9">
    <source>
        <dbReference type="Pfam" id="PF08439"/>
    </source>
</evidence>
<dbReference type="EC" id="3.4.24.-" evidence="6"/>